<dbReference type="PANTHER" id="PTHR22893:SF55">
    <property type="entry name" value="OXIDOREDUCTASE-RELATED"/>
    <property type="match status" value="1"/>
</dbReference>
<evidence type="ECO:0000313" key="3">
    <source>
        <dbReference type="Proteomes" id="UP001598130"/>
    </source>
</evidence>
<dbReference type="InterPro" id="IPR001155">
    <property type="entry name" value="OxRdtase_FMN_N"/>
</dbReference>
<keyword evidence="3" id="KW-1185">Reference proteome</keyword>
<proteinExistence type="predicted"/>
<dbReference type="Gene3D" id="3.20.20.70">
    <property type="entry name" value="Aldolase class I"/>
    <property type="match status" value="1"/>
</dbReference>
<accession>A0ABW6CS24</accession>
<gene>
    <name evidence="2" type="ORF">OCL97_18155</name>
</gene>
<dbReference type="CDD" id="cd04747">
    <property type="entry name" value="OYE_like_5_FMN"/>
    <property type="match status" value="1"/>
</dbReference>
<protein>
    <submittedName>
        <fullName evidence="2">NADH:flavin oxidoreductase</fullName>
    </submittedName>
</protein>
<dbReference type="Proteomes" id="UP001598130">
    <property type="component" value="Unassembled WGS sequence"/>
</dbReference>
<dbReference type="RefSeq" id="WP_304778630.1">
    <property type="nucleotide sequence ID" value="NZ_JAOTJD010000041.1"/>
</dbReference>
<dbReference type="EMBL" id="JAOTJD010000041">
    <property type="protein sequence ID" value="MFD3265883.1"/>
    <property type="molecule type" value="Genomic_DNA"/>
</dbReference>
<dbReference type="SUPFAM" id="SSF51395">
    <property type="entry name" value="FMN-linked oxidoreductases"/>
    <property type="match status" value="1"/>
</dbReference>
<dbReference type="Pfam" id="PF00724">
    <property type="entry name" value="Oxidored_FMN"/>
    <property type="match status" value="1"/>
</dbReference>
<comment type="caution">
    <text evidence="2">The sequence shown here is derived from an EMBL/GenBank/DDBJ whole genome shotgun (WGS) entry which is preliminary data.</text>
</comment>
<reference evidence="2 3" key="1">
    <citation type="submission" date="2022-09" db="EMBL/GenBank/DDBJ databases">
        <title>New species of Phenylobacterium.</title>
        <authorList>
            <person name="Mieszkin S."/>
        </authorList>
    </citation>
    <scope>NUCLEOTIDE SEQUENCE [LARGE SCALE GENOMIC DNA]</scope>
    <source>
        <strain evidence="2 3">HK31-G</strain>
    </source>
</reference>
<organism evidence="2 3">
    <name type="scientific">Phenylobacterium ferrooxidans</name>
    <dbReference type="NCBI Taxonomy" id="2982689"/>
    <lineage>
        <taxon>Bacteria</taxon>
        <taxon>Pseudomonadati</taxon>
        <taxon>Pseudomonadota</taxon>
        <taxon>Alphaproteobacteria</taxon>
        <taxon>Caulobacterales</taxon>
        <taxon>Caulobacteraceae</taxon>
        <taxon>Phenylobacterium</taxon>
    </lineage>
</organism>
<name>A0ABW6CS24_9CAUL</name>
<sequence length="366" mass="40042">MAADALFKPFDYKGLHLKNRIVMAPMTRSFSPGGVVTDDVVAYYKRRAAAEVGLIVSEGTGVDRPISVNDAKVPRFHGEAALAGWKRVIDAVHEAGGVMAPQLWHVGAVRARDPEFLPAGPYDSPSGLSRPDKQFGEGMSEEDVADAIRAFAEAAAHAKALGFEAIELHGAHGYLIDQFFWEGTNVREDAYGSKELTGRARFAADILKEVRKAVGPDYPVIIRISQWKQQDYTVRLAHDPKSMEAWLGALVDAGADILHCSQRRIWEPEFEGSDLNFAGWAKKLTGVPTISVGSVGLSGEFIAAYGGEASQPASLDELERRMDRGDFDLVAVGRALLQDPEWVLKIKEGRNDELKSFERSAMAVLY</sequence>
<evidence type="ECO:0000259" key="1">
    <source>
        <dbReference type="Pfam" id="PF00724"/>
    </source>
</evidence>
<dbReference type="InterPro" id="IPR013785">
    <property type="entry name" value="Aldolase_TIM"/>
</dbReference>
<dbReference type="InterPro" id="IPR045247">
    <property type="entry name" value="Oye-like"/>
</dbReference>
<feature type="domain" description="NADH:flavin oxidoreductase/NADH oxidase N-terminal" evidence="1">
    <location>
        <begin position="6"/>
        <end position="353"/>
    </location>
</feature>
<evidence type="ECO:0000313" key="2">
    <source>
        <dbReference type="EMBL" id="MFD3265883.1"/>
    </source>
</evidence>
<dbReference type="PANTHER" id="PTHR22893">
    <property type="entry name" value="NADH OXIDOREDUCTASE-RELATED"/>
    <property type="match status" value="1"/>
</dbReference>